<evidence type="ECO:0000256" key="2">
    <source>
        <dbReference type="ARBA" id="ARBA00023125"/>
    </source>
</evidence>
<dbReference type="InterPro" id="IPR036390">
    <property type="entry name" value="WH_DNA-bd_sf"/>
</dbReference>
<gene>
    <name evidence="5" type="ORF">QEH59_09305</name>
</gene>
<dbReference type="InterPro" id="IPR011991">
    <property type="entry name" value="ArsR-like_HTH"/>
</dbReference>
<dbReference type="PANTHER" id="PTHR33154">
    <property type="entry name" value="TRANSCRIPTIONAL REGULATOR, ARSR FAMILY"/>
    <property type="match status" value="1"/>
</dbReference>
<dbReference type="InterPro" id="IPR051081">
    <property type="entry name" value="HTH_MetalResp_TranReg"/>
</dbReference>
<dbReference type="InterPro" id="IPR001845">
    <property type="entry name" value="HTH_ArsR_DNA-bd_dom"/>
</dbReference>
<dbReference type="CDD" id="cd00090">
    <property type="entry name" value="HTH_ARSR"/>
    <property type="match status" value="1"/>
</dbReference>
<evidence type="ECO:0000256" key="3">
    <source>
        <dbReference type="ARBA" id="ARBA00023163"/>
    </source>
</evidence>
<name>A0ABU1AII0_9BACT</name>
<dbReference type="PROSITE" id="PS50987">
    <property type="entry name" value="HTH_ARSR_2"/>
    <property type="match status" value="1"/>
</dbReference>
<proteinExistence type="predicted"/>
<dbReference type="SUPFAM" id="SSF46785">
    <property type="entry name" value="Winged helix' DNA-binding domain"/>
    <property type="match status" value="1"/>
</dbReference>
<dbReference type="PRINTS" id="PR00778">
    <property type="entry name" value="HTHARSR"/>
</dbReference>
<dbReference type="SMART" id="SM00418">
    <property type="entry name" value="HTH_ARSR"/>
    <property type="match status" value="1"/>
</dbReference>
<keyword evidence="2" id="KW-0238">DNA-binding</keyword>
<dbReference type="Gene3D" id="1.10.10.10">
    <property type="entry name" value="Winged helix-like DNA-binding domain superfamily/Winged helix DNA-binding domain"/>
    <property type="match status" value="1"/>
</dbReference>
<dbReference type="EMBL" id="JARXIC010000012">
    <property type="protein sequence ID" value="MDQ8194622.1"/>
    <property type="molecule type" value="Genomic_DNA"/>
</dbReference>
<comment type="caution">
    <text evidence="5">The sequence shown here is derived from an EMBL/GenBank/DDBJ whole genome shotgun (WGS) entry which is preliminary data.</text>
</comment>
<dbReference type="Proteomes" id="UP001243717">
    <property type="component" value="Unassembled WGS sequence"/>
</dbReference>
<keyword evidence="6" id="KW-1185">Reference proteome</keyword>
<sequence length="123" mass="13922">MNDLMNMTKALADESRVRVVAALSRHEELCGCQVVELLRLATPTVSRHMAVLQSAGLVQSRKEGRWVYYALAKDFPVHLRAWLDSALADAEEIQADRLVLEEIVSCTVQDLCRDQKKRKEEAL</sequence>
<evidence type="ECO:0000259" key="4">
    <source>
        <dbReference type="PROSITE" id="PS50987"/>
    </source>
</evidence>
<organism evidence="5 6">
    <name type="scientific">Thalassobacterium sedimentorum</name>
    <dbReference type="NCBI Taxonomy" id="3041258"/>
    <lineage>
        <taxon>Bacteria</taxon>
        <taxon>Pseudomonadati</taxon>
        <taxon>Verrucomicrobiota</taxon>
        <taxon>Opitutia</taxon>
        <taxon>Puniceicoccales</taxon>
        <taxon>Coraliomargaritaceae</taxon>
        <taxon>Thalassobacterium</taxon>
    </lineage>
</organism>
<dbReference type="InterPro" id="IPR036388">
    <property type="entry name" value="WH-like_DNA-bd_sf"/>
</dbReference>
<dbReference type="PANTHER" id="PTHR33154:SF18">
    <property type="entry name" value="ARSENICAL RESISTANCE OPERON REPRESSOR"/>
    <property type="match status" value="1"/>
</dbReference>
<evidence type="ECO:0000256" key="1">
    <source>
        <dbReference type="ARBA" id="ARBA00023015"/>
    </source>
</evidence>
<accession>A0ABU1AII0</accession>
<reference evidence="5 6" key="1">
    <citation type="submission" date="2023-04" db="EMBL/GenBank/DDBJ databases">
        <title>A novel bacteria isolated from coastal sediment.</title>
        <authorList>
            <person name="Liu X.-J."/>
            <person name="Du Z.-J."/>
        </authorList>
    </citation>
    <scope>NUCLEOTIDE SEQUENCE [LARGE SCALE GENOMIC DNA]</scope>
    <source>
        <strain evidence="5 6">SDUM461004</strain>
    </source>
</reference>
<dbReference type="Pfam" id="PF01022">
    <property type="entry name" value="HTH_5"/>
    <property type="match status" value="1"/>
</dbReference>
<keyword evidence="1" id="KW-0805">Transcription regulation</keyword>
<feature type="domain" description="HTH arsR-type" evidence="4">
    <location>
        <begin position="1"/>
        <end position="94"/>
    </location>
</feature>
<dbReference type="NCBIfam" id="NF033788">
    <property type="entry name" value="HTH_metalloreg"/>
    <property type="match status" value="1"/>
</dbReference>
<evidence type="ECO:0000313" key="5">
    <source>
        <dbReference type="EMBL" id="MDQ8194622.1"/>
    </source>
</evidence>
<protein>
    <submittedName>
        <fullName evidence="5">Metalloregulator ArsR/SmtB family transcription factor</fullName>
    </submittedName>
</protein>
<evidence type="ECO:0000313" key="6">
    <source>
        <dbReference type="Proteomes" id="UP001243717"/>
    </source>
</evidence>
<keyword evidence="3" id="KW-0804">Transcription</keyword>